<gene>
    <name evidence="3" type="ORF">S03H2_44251</name>
</gene>
<dbReference type="Gene3D" id="3.40.50.2000">
    <property type="entry name" value="Glycogen Phosphorylase B"/>
    <property type="match status" value="1"/>
</dbReference>
<dbReference type="AlphaFoldDB" id="X1JBJ6"/>
<proteinExistence type="predicted"/>
<protein>
    <recommendedName>
        <fullName evidence="2">Glycosyl transferase family 1 domain-containing protein</fullName>
    </recommendedName>
</protein>
<name>X1JBJ6_9ZZZZ</name>
<dbReference type="GO" id="GO:0016757">
    <property type="term" value="F:glycosyltransferase activity"/>
    <property type="evidence" value="ECO:0007669"/>
    <property type="project" value="InterPro"/>
</dbReference>
<dbReference type="EMBL" id="BARU01027654">
    <property type="protein sequence ID" value="GAH75739.1"/>
    <property type="molecule type" value="Genomic_DNA"/>
</dbReference>
<dbReference type="PANTHER" id="PTHR46401">
    <property type="entry name" value="GLYCOSYLTRANSFERASE WBBK-RELATED"/>
    <property type="match status" value="1"/>
</dbReference>
<reference evidence="3" key="1">
    <citation type="journal article" date="2014" name="Front. Microbiol.">
        <title>High frequency of phylogenetically diverse reductive dehalogenase-homologous genes in deep subseafloor sedimentary metagenomes.</title>
        <authorList>
            <person name="Kawai M."/>
            <person name="Futagami T."/>
            <person name="Toyoda A."/>
            <person name="Takaki Y."/>
            <person name="Nishi S."/>
            <person name="Hori S."/>
            <person name="Arai W."/>
            <person name="Tsubouchi T."/>
            <person name="Morono Y."/>
            <person name="Uchiyama I."/>
            <person name="Ito T."/>
            <person name="Fujiyama A."/>
            <person name="Inagaki F."/>
            <person name="Takami H."/>
        </authorList>
    </citation>
    <scope>NUCLEOTIDE SEQUENCE</scope>
    <source>
        <strain evidence="3">Expedition CK06-06</strain>
    </source>
</reference>
<dbReference type="PANTHER" id="PTHR46401:SF2">
    <property type="entry name" value="GLYCOSYLTRANSFERASE WBBK-RELATED"/>
    <property type="match status" value="1"/>
</dbReference>
<dbReference type="SUPFAM" id="SSF53756">
    <property type="entry name" value="UDP-Glycosyltransferase/glycogen phosphorylase"/>
    <property type="match status" value="1"/>
</dbReference>
<dbReference type="Pfam" id="PF00534">
    <property type="entry name" value="Glycos_transf_1"/>
    <property type="match status" value="1"/>
</dbReference>
<evidence type="ECO:0000313" key="3">
    <source>
        <dbReference type="EMBL" id="GAH75739.1"/>
    </source>
</evidence>
<sequence length="102" mass="11281">DLFVYPSFYEGFGIAALEAMACGTPVITSNASAFSEVVGDAGIMVDPYDVGGLAEAMRQVLTNKALRQDMIEKGLERVKMFSWEKTARETLKVYEEVYDEVV</sequence>
<feature type="non-terminal residue" evidence="3">
    <location>
        <position position="1"/>
    </location>
</feature>
<comment type="caution">
    <text evidence="3">The sequence shown here is derived from an EMBL/GenBank/DDBJ whole genome shotgun (WGS) entry which is preliminary data.</text>
</comment>
<dbReference type="InterPro" id="IPR001296">
    <property type="entry name" value="Glyco_trans_1"/>
</dbReference>
<keyword evidence="1" id="KW-0808">Transferase</keyword>
<accession>X1JBJ6</accession>
<organism evidence="3">
    <name type="scientific">marine sediment metagenome</name>
    <dbReference type="NCBI Taxonomy" id="412755"/>
    <lineage>
        <taxon>unclassified sequences</taxon>
        <taxon>metagenomes</taxon>
        <taxon>ecological metagenomes</taxon>
    </lineage>
</organism>
<evidence type="ECO:0000256" key="1">
    <source>
        <dbReference type="ARBA" id="ARBA00022679"/>
    </source>
</evidence>
<feature type="domain" description="Glycosyl transferase family 1" evidence="2">
    <location>
        <begin position="1"/>
        <end position="75"/>
    </location>
</feature>
<evidence type="ECO:0000259" key="2">
    <source>
        <dbReference type="Pfam" id="PF00534"/>
    </source>
</evidence>